<dbReference type="EMBL" id="KV453842">
    <property type="protein sequence ID" value="ODV89906.1"/>
    <property type="molecule type" value="Genomic_DNA"/>
</dbReference>
<reference evidence="3" key="1">
    <citation type="submission" date="2016-02" db="EMBL/GenBank/DDBJ databases">
        <title>Comparative genomics of biotechnologically important yeasts.</title>
        <authorList>
            <consortium name="DOE Joint Genome Institute"/>
            <person name="Riley R."/>
            <person name="Haridas S."/>
            <person name="Wolfe K.H."/>
            <person name="Lopes M.R."/>
            <person name="Hittinger C.T."/>
            <person name="Goker M."/>
            <person name="Salamov A."/>
            <person name="Wisecaver J."/>
            <person name="Long T.M."/>
            <person name="Aerts A.L."/>
            <person name="Barry K."/>
            <person name="Choi C."/>
            <person name="Clum A."/>
            <person name="Coughlan A.Y."/>
            <person name="Deshpande S."/>
            <person name="Douglass A.P."/>
            <person name="Hanson S.J."/>
            <person name="Klenk H.-P."/>
            <person name="Labutti K."/>
            <person name="Lapidus A."/>
            <person name="Lindquist E."/>
            <person name="Lipzen A."/>
            <person name="Meier-Kolthoff J.P."/>
            <person name="Ohm R.A."/>
            <person name="Otillar R.P."/>
            <person name="Pangilinan J."/>
            <person name="Peng Y."/>
            <person name="Rokas A."/>
            <person name="Rosa C.A."/>
            <person name="Scheuner C."/>
            <person name="Sibirny A.A."/>
            <person name="Slot J.C."/>
            <person name="Stielow J.B."/>
            <person name="Sun H."/>
            <person name="Kurtzman C.P."/>
            <person name="Blackwell M."/>
            <person name="Jeffries T.W."/>
            <person name="Grigoriev I.V."/>
        </authorList>
    </citation>
    <scope>NUCLEOTIDE SEQUENCE [LARGE SCALE GENOMIC DNA]</scope>
    <source>
        <strain evidence="3">NRRL Y-17796</strain>
    </source>
</reference>
<evidence type="ECO:0000313" key="2">
    <source>
        <dbReference type="EMBL" id="ODV89906.1"/>
    </source>
</evidence>
<name>A0A1E4TDR0_9ASCO</name>
<protein>
    <submittedName>
        <fullName evidence="2">Uncharacterized protein</fullName>
    </submittedName>
</protein>
<sequence>MQSFNWLERNNRVAQKLGKYIVLDSYWVATVSLTEKDCGLCGKVLREELKGGESRKEDRSHSMRNYAESLLDRSGKPPPRCKRLGRRWIDRPELLNRVFECGVDTDQHEQSMAKVQFRDV</sequence>
<organism evidence="2 3">
    <name type="scientific">Tortispora caseinolytica NRRL Y-17796</name>
    <dbReference type="NCBI Taxonomy" id="767744"/>
    <lineage>
        <taxon>Eukaryota</taxon>
        <taxon>Fungi</taxon>
        <taxon>Dikarya</taxon>
        <taxon>Ascomycota</taxon>
        <taxon>Saccharomycotina</taxon>
        <taxon>Trigonopsidomycetes</taxon>
        <taxon>Trigonopsidales</taxon>
        <taxon>Trigonopsidaceae</taxon>
        <taxon>Tortispora</taxon>
    </lineage>
</organism>
<feature type="region of interest" description="Disordered" evidence="1">
    <location>
        <begin position="51"/>
        <end position="83"/>
    </location>
</feature>
<evidence type="ECO:0000256" key="1">
    <source>
        <dbReference type="SAM" id="MobiDB-lite"/>
    </source>
</evidence>
<evidence type="ECO:0000313" key="3">
    <source>
        <dbReference type="Proteomes" id="UP000095023"/>
    </source>
</evidence>
<proteinExistence type="predicted"/>
<gene>
    <name evidence="2" type="ORF">CANCADRAFT_31010</name>
</gene>
<keyword evidence="3" id="KW-1185">Reference proteome</keyword>
<accession>A0A1E4TDR0</accession>
<dbReference type="Proteomes" id="UP000095023">
    <property type="component" value="Unassembled WGS sequence"/>
</dbReference>
<feature type="compositionally biased region" description="Basic and acidic residues" evidence="1">
    <location>
        <begin position="51"/>
        <end position="61"/>
    </location>
</feature>
<dbReference type="AlphaFoldDB" id="A0A1E4TDR0"/>